<dbReference type="GO" id="GO:0035438">
    <property type="term" value="F:cyclic-di-GMP binding"/>
    <property type="evidence" value="ECO:0007669"/>
    <property type="project" value="InterPro"/>
</dbReference>
<evidence type="ECO:0000259" key="2">
    <source>
        <dbReference type="Pfam" id="PF07238"/>
    </source>
</evidence>
<feature type="compositionally biased region" description="Acidic residues" evidence="1">
    <location>
        <begin position="1"/>
        <end position="26"/>
    </location>
</feature>
<dbReference type="EMBL" id="UOFI01000023">
    <property type="protein sequence ID" value="VAW62581.1"/>
    <property type="molecule type" value="Genomic_DNA"/>
</dbReference>
<reference evidence="3" key="1">
    <citation type="submission" date="2018-06" db="EMBL/GenBank/DDBJ databases">
        <authorList>
            <person name="Zhirakovskaya E."/>
        </authorList>
    </citation>
    <scope>NUCLEOTIDE SEQUENCE</scope>
</reference>
<dbReference type="Pfam" id="PF07238">
    <property type="entry name" value="PilZ"/>
    <property type="match status" value="1"/>
</dbReference>
<name>A0A3B0X4C7_9ZZZZ</name>
<evidence type="ECO:0000256" key="1">
    <source>
        <dbReference type="SAM" id="MobiDB-lite"/>
    </source>
</evidence>
<evidence type="ECO:0000313" key="3">
    <source>
        <dbReference type="EMBL" id="VAW62581.1"/>
    </source>
</evidence>
<accession>A0A3B0X4C7</accession>
<organism evidence="3">
    <name type="scientific">hydrothermal vent metagenome</name>
    <dbReference type="NCBI Taxonomy" id="652676"/>
    <lineage>
        <taxon>unclassified sequences</taxon>
        <taxon>metagenomes</taxon>
        <taxon>ecological metagenomes</taxon>
    </lineage>
</organism>
<dbReference type="InterPro" id="IPR009875">
    <property type="entry name" value="PilZ_domain"/>
</dbReference>
<feature type="region of interest" description="Disordered" evidence="1">
    <location>
        <begin position="1"/>
        <end position="43"/>
    </location>
</feature>
<gene>
    <name evidence="3" type="ORF">MNBD_GAMMA09-3786</name>
</gene>
<feature type="domain" description="PilZ" evidence="2">
    <location>
        <begin position="40"/>
        <end position="143"/>
    </location>
</feature>
<dbReference type="Gene3D" id="2.40.10.220">
    <property type="entry name" value="predicted glycosyltransferase like domains"/>
    <property type="match status" value="1"/>
</dbReference>
<proteinExistence type="predicted"/>
<protein>
    <recommendedName>
        <fullName evidence="2">PilZ domain-containing protein</fullName>
    </recommendedName>
</protein>
<sequence length="151" mass="16760">MEEDNDEAEDTANVEADVEAEAEVDVDGVGVDNTEPAASDQRQHERFRVSLKVLIRLSDGEIARAHAVDLSKGGIYIEYGAPADAGKVFEIAFDLPFADDFRRVFAKARVVRTVVIGSRNLFGMAFVFTEFGKNSDEVLNKYIEHRGFRMG</sequence>
<dbReference type="SUPFAM" id="SSF141371">
    <property type="entry name" value="PilZ domain-like"/>
    <property type="match status" value="1"/>
</dbReference>
<dbReference type="AlphaFoldDB" id="A0A3B0X4C7"/>